<dbReference type="PANTHER" id="PTHR43581:SF4">
    <property type="entry name" value="ATP_GTP PHOSPHATASE"/>
    <property type="match status" value="1"/>
</dbReference>
<gene>
    <name evidence="2" type="ORF">DW150_07330</name>
</gene>
<dbReference type="GO" id="GO:0005524">
    <property type="term" value="F:ATP binding"/>
    <property type="evidence" value="ECO:0007669"/>
    <property type="project" value="InterPro"/>
</dbReference>
<accession>A0A415BSW7</accession>
<dbReference type="Pfam" id="PF13304">
    <property type="entry name" value="AAA_21"/>
    <property type="match status" value="1"/>
</dbReference>
<dbReference type="Gene3D" id="3.40.50.300">
    <property type="entry name" value="P-loop containing nucleotide triphosphate hydrolases"/>
    <property type="match status" value="2"/>
</dbReference>
<protein>
    <recommendedName>
        <fullName evidence="1">ATPase AAA-type core domain-containing protein</fullName>
    </recommendedName>
</protein>
<name>A0A415BSW7_PHOVU</name>
<dbReference type="Proteomes" id="UP000285777">
    <property type="component" value="Unassembled WGS sequence"/>
</dbReference>
<evidence type="ECO:0000259" key="1">
    <source>
        <dbReference type="Pfam" id="PF13304"/>
    </source>
</evidence>
<dbReference type="EMBL" id="QRLF01000010">
    <property type="protein sequence ID" value="RHI92513.1"/>
    <property type="molecule type" value="Genomic_DNA"/>
</dbReference>
<dbReference type="PANTHER" id="PTHR43581">
    <property type="entry name" value="ATP/GTP PHOSPHATASE"/>
    <property type="match status" value="1"/>
</dbReference>
<organism evidence="2 3">
    <name type="scientific">Phocaeicola vulgatus</name>
    <name type="common">Bacteroides vulgatus</name>
    <dbReference type="NCBI Taxonomy" id="821"/>
    <lineage>
        <taxon>Bacteria</taxon>
        <taxon>Pseudomonadati</taxon>
        <taxon>Bacteroidota</taxon>
        <taxon>Bacteroidia</taxon>
        <taxon>Bacteroidales</taxon>
        <taxon>Bacteroidaceae</taxon>
        <taxon>Phocaeicola</taxon>
    </lineage>
</organism>
<reference evidence="2 3" key="1">
    <citation type="submission" date="2018-08" db="EMBL/GenBank/DDBJ databases">
        <title>A genome reference for cultivated species of the human gut microbiota.</title>
        <authorList>
            <person name="Zou Y."/>
            <person name="Xue W."/>
            <person name="Luo G."/>
        </authorList>
    </citation>
    <scope>NUCLEOTIDE SEQUENCE [LARGE SCALE GENOMIC DNA]</scope>
    <source>
        <strain evidence="2 3">AM13-21</strain>
    </source>
</reference>
<comment type="caution">
    <text evidence="2">The sequence shown here is derived from an EMBL/GenBank/DDBJ whole genome shotgun (WGS) entry which is preliminary data.</text>
</comment>
<sequence length="332" mass="37661">MPQFIQNIQIKNFKSAKNVRFEDCKRINLLIGKPNVGKSNLLEALSIFCLPFLKYLKKKDLQQFVRVENISELFCNGNVESDIQIQADGKQAVLRWVPQGGIEVSLQYAASEEAITLPFSSTLTCTKKNIPDTSDNPFRYYIFPASFTRESSLQNFLLPPSGGNLMTAVSLLSALKDELSAIFHEYGLKYVFDAGSQEIKVMKESGDGEIFLIPFHSLADTLQRLIFYKAAILSNKQSILLFEEPEAHTYPPYITNVVQSVIDSTDNQFFITTHSPYIINALLEQLNDEVAIYFVDMKSGNTTVQRATEDEMQEMYESGVDLFFNIETYLKQ</sequence>
<dbReference type="GO" id="GO:0016887">
    <property type="term" value="F:ATP hydrolysis activity"/>
    <property type="evidence" value="ECO:0007669"/>
    <property type="project" value="InterPro"/>
</dbReference>
<evidence type="ECO:0000313" key="2">
    <source>
        <dbReference type="EMBL" id="RHI92513.1"/>
    </source>
</evidence>
<dbReference type="InterPro" id="IPR051396">
    <property type="entry name" value="Bact_Antivir_Def_Nuclease"/>
</dbReference>
<evidence type="ECO:0000313" key="3">
    <source>
        <dbReference type="Proteomes" id="UP000285777"/>
    </source>
</evidence>
<dbReference type="AlphaFoldDB" id="A0A415BSW7"/>
<dbReference type="RefSeq" id="WP_118290507.1">
    <property type="nucleotide sequence ID" value="NZ_QRLF01000010.1"/>
</dbReference>
<dbReference type="InterPro" id="IPR003959">
    <property type="entry name" value="ATPase_AAA_core"/>
</dbReference>
<dbReference type="InterPro" id="IPR027417">
    <property type="entry name" value="P-loop_NTPase"/>
</dbReference>
<feature type="domain" description="ATPase AAA-type core" evidence="1">
    <location>
        <begin position="27"/>
        <end position="280"/>
    </location>
</feature>
<dbReference type="SUPFAM" id="SSF52540">
    <property type="entry name" value="P-loop containing nucleoside triphosphate hydrolases"/>
    <property type="match status" value="1"/>
</dbReference>
<proteinExistence type="predicted"/>